<name>A0A0C2T580_AMAMK</name>
<sequence>MGGISIVNNTSHDIYVSVTQTGGDFGGAGSEKWFTLKADGGTDTWGSRNDWQVIRFTRSQKPGVLVETILGIPGKTVNIY</sequence>
<evidence type="ECO:0000313" key="1">
    <source>
        <dbReference type="EMBL" id="KIL71065.1"/>
    </source>
</evidence>
<proteinExistence type="predicted"/>
<accession>A0A0C2T580</accession>
<organism evidence="1 2">
    <name type="scientific">Amanita muscaria (strain Koide BX008)</name>
    <dbReference type="NCBI Taxonomy" id="946122"/>
    <lineage>
        <taxon>Eukaryota</taxon>
        <taxon>Fungi</taxon>
        <taxon>Dikarya</taxon>
        <taxon>Basidiomycota</taxon>
        <taxon>Agaricomycotina</taxon>
        <taxon>Agaricomycetes</taxon>
        <taxon>Agaricomycetidae</taxon>
        <taxon>Agaricales</taxon>
        <taxon>Pluteineae</taxon>
        <taxon>Amanitaceae</taxon>
        <taxon>Amanita</taxon>
    </lineage>
</organism>
<keyword evidence="2" id="KW-1185">Reference proteome</keyword>
<dbReference type="HOGENOM" id="CLU_150837_0_0_1"/>
<dbReference type="AlphaFoldDB" id="A0A0C2T580"/>
<dbReference type="Proteomes" id="UP000054549">
    <property type="component" value="Unassembled WGS sequence"/>
</dbReference>
<evidence type="ECO:0000313" key="2">
    <source>
        <dbReference type="Proteomes" id="UP000054549"/>
    </source>
</evidence>
<reference evidence="1 2" key="1">
    <citation type="submission" date="2014-04" db="EMBL/GenBank/DDBJ databases">
        <title>Evolutionary Origins and Diversification of the Mycorrhizal Mutualists.</title>
        <authorList>
            <consortium name="DOE Joint Genome Institute"/>
            <consortium name="Mycorrhizal Genomics Consortium"/>
            <person name="Kohler A."/>
            <person name="Kuo A."/>
            <person name="Nagy L.G."/>
            <person name="Floudas D."/>
            <person name="Copeland A."/>
            <person name="Barry K.W."/>
            <person name="Cichocki N."/>
            <person name="Veneault-Fourrey C."/>
            <person name="LaButti K."/>
            <person name="Lindquist E.A."/>
            <person name="Lipzen A."/>
            <person name="Lundell T."/>
            <person name="Morin E."/>
            <person name="Murat C."/>
            <person name="Riley R."/>
            <person name="Ohm R."/>
            <person name="Sun H."/>
            <person name="Tunlid A."/>
            <person name="Henrissat B."/>
            <person name="Grigoriev I.V."/>
            <person name="Hibbett D.S."/>
            <person name="Martin F."/>
        </authorList>
    </citation>
    <scope>NUCLEOTIDE SEQUENCE [LARGE SCALE GENOMIC DNA]</scope>
    <source>
        <strain evidence="1 2">Koide BX008</strain>
    </source>
</reference>
<protein>
    <submittedName>
        <fullName evidence="1">Uncharacterized protein</fullName>
    </submittedName>
</protein>
<dbReference type="EMBL" id="KN818223">
    <property type="protein sequence ID" value="KIL71065.1"/>
    <property type="molecule type" value="Genomic_DNA"/>
</dbReference>
<gene>
    <name evidence="1" type="ORF">M378DRAFT_156013</name>
</gene>
<dbReference type="InParanoid" id="A0A0C2T580"/>
<dbReference type="OrthoDB" id="3514511at2759"/>